<evidence type="ECO:0000313" key="4">
    <source>
        <dbReference type="Proteomes" id="UP000749559"/>
    </source>
</evidence>
<dbReference type="EMBL" id="CAIIXF020000001">
    <property type="protein sequence ID" value="CAH1775540.1"/>
    <property type="molecule type" value="Genomic_DNA"/>
</dbReference>
<evidence type="ECO:0000256" key="1">
    <source>
        <dbReference type="SAM" id="MobiDB-lite"/>
    </source>
</evidence>
<dbReference type="PROSITE" id="PS51906">
    <property type="entry name" value="ZF_UBZ2"/>
    <property type="match status" value="1"/>
</dbReference>
<gene>
    <name evidence="3" type="ORF">OFUS_LOCUS2836</name>
</gene>
<dbReference type="Proteomes" id="UP000749559">
    <property type="component" value="Unassembled WGS sequence"/>
</dbReference>
<accession>A0A8S4N434</accession>
<organism evidence="3 4">
    <name type="scientific">Owenia fusiformis</name>
    <name type="common">Polychaete worm</name>
    <dbReference type="NCBI Taxonomy" id="6347"/>
    <lineage>
        <taxon>Eukaryota</taxon>
        <taxon>Metazoa</taxon>
        <taxon>Spiralia</taxon>
        <taxon>Lophotrochozoa</taxon>
        <taxon>Annelida</taxon>
        <taxon>Polychaeta</taxon>
        <taxon>Sedentaria</taxon>
        <taxon>Canalipalpata</taxon>
        <taxon>Sabellida</taxon>
        <taxon>Oweniida</taxon>
        <taxon>Oweniidae</taxon>
        <taxon>Owenia</taxon>
    </lineage>
</organism>
<comment type="caution">
    <text evidence="3">The sequence shown here is derived from an EMBL/GenBank/DDBJ whole genome shotgun (WGS) entry which is preliminary data.</text>
</comment>
<protein>
    <recommendedName>
        <fullName evidence="2">UBZ2-type domain-containing protein</fullName>
    </recommendedName>
</protein>
<dbReference type="InterPro" id="IPR031490">
    <property type="entry name" value="UBZ2_FAAP20"/>
</dbReference>
<feature type="compositionally biased region" description="Basic and acidic residues" evidence="1">
    <location>
        <begin position="201"/>
        <end position="216"/>
    </location>
</feature>
<evidence type="ECO:0000259" key="2">
    <source>
        <dbReference type="PROSITE" id="PS51906"/>
    </source>
</evidence>
<sequence length="290" mass="32489">MNMDFVKYFLSCIESESNMAVNLKKRKLSLKVQKSKTLTSTSLINTSVDNTNKNDKSVTVVETKSENFNPEDSGNSVQNPEEIEENVRDDTAYLIEFANKLKPLPQLGEGLDKVRLVEANTDNSHTNGKEDASHESSIEGIHFKWTPLPPPCYKCTFLRKTHHNSHHYDSKIHAIENSSASTSMTADPYPGALSPTPSHNIHIDKDKNNSHEDIDSNVTDTHKQEDAKAGHPHISPHKDDMLLQNCPLCGLGFPRERGESTGQNYFWVNQMEIDSHIATCLASADDDTNW</sequence>
<proteinExistence type="predicted"/>
<evidence type="ECO:0000313" key="3">
    <source>
        <dbReference type="EMBL" id="CAH1775540.1"/>
    </source>
</evidence>
<feature type="region of interest" description="Disordered" evidence="1">
    <location>
        <begin position="180"/>
        <end position="216"/>
    </location>
</feature>
<keyword evidence="4" id="KW-1185">Reference proteome</keyword>
<dbReference type="GO" id="GO:0043130">
    <property type="term" value="F:ubiquitin binding"/>
    <property type="evidence" value="ECO:0007669"/>
    <property type="project" value="InterPro"/>
</dbReference>
<dbReference type="AlphaFoldDB" id="A0A8S4N434"/>
<dbReference type="OrthoDB" id="6163023at2759"/>
<name>A0A8S4N434_OWEFU</name>
<reference evidence="3" key="1">
    <citation type="submission" date="2022-03" db="EMBL/GenBank/DDBJ databases">
        <authorList>
            <person name="Martin C."/>
        </authorList>
    </citation>
    <scope>NUCLEOTIDE SEQUENCE</scope>
</reference>
<feature type="domain" description="UBZ2-type" evidence="2">
    <location>
        <begin position="243"/>
        <end position="290"/>
    </location>
</feature>